<comment type="caution">
    <text evidence="1">The sequence shown here is derived from an EMBL/GenBank/DDBJ whole genome shotgun (WGS) entry which is preliminary data.</text>
</comment>
<dbReference type="Gene3D" id="2.60.120.620">
    <property type="entry name" value="q2cbj1_9rhob like domain"/>
    <property type="match status" value="1"/>
</dbReference>
<dbReference type="Pfam" id="PF05721">
    <property type="entry name" value="PhyH"/>
    <property type="match status" value="1"/>
</dbReference>
<evidence type="ECO:0000313" key="2">
    <source>
        <dbReference type="Proteomes" id="UP001210720"/>
    </source>
</evidence>
<dbReference type="SUPFAM" id="SSF51197">
    <property type="entry name" value="Clavaminate synthase-like"/>
    <property type="match status" value="1"/>
</dbReference>
<keyword evidence="1" id="KW-0223">Dioxygenase</keyword>
<sequence>MDLRQLETRGWIRAPQDAGIAAWVAAAQGPAQDVLADPDMRAKWLQCQGTWFVGVDALPTEPNGSIAGTALKGDVIDALSPLPPLHRAQLSVTYPGYPKPRAGESDANFAYRLKRDAAHVDGITAEGPDKRRFITEPHAFILGLPLNDASPEASPLVVWEGSQTIMREALTEALAQHDPKHWPNVDVTEAYQAARRVVFEQCDRVTVPARPGEAVLVHRLALHGIAPWKEGASAQGSARMIAYFRPILAAGIAAWLR</sequence>
<reference evidence="1 2" key="1">
    <citation type="submission" date="2023-01" db="EMBL/GenBank/DDBJ databases">
        <title>Thalassococcus onchidii sp. nov., isolated from a marine invertebrate from the South China Sea.</title>
        <authorList>
            <person name="Xu S."/>
            <person name="Liu Z."/>
            <person name="Xu Y."/>
        </authorList>
    </citation>
    <scope>NUCLEOTIDE SEQUENCE [LARGE SCALE GENOMIC DNA]</scope>
    <source>
        <strain evidence="1 2">KCTC 32084</strain>
    </source>
</reference>
<name>A0ABT4XS42_9RHOB</name>
<accession>A0ABT4XS42</accession>
<dbReference type="EMBL" id="JAQIOY010000002">
    <property type="protein sequence ID" value="MDA7424777.1"/>
    <property type="molecule type" value="Genomic_DNA"/>
</dbReference>
<dbReference type="RefSeq" id="WP_271432117.1">
    <property type="nucleotide sequence ID" value="NZ_JAQIOY010000002.1"/>
</dbReference>
<keyword evidence="1" id="KW-0560">Oxidoreductase</keyword>
<evidence type="ECO:0000313" key="1">
    <source>
        <dbReference type="EMBL" id="MDA7424777.1"/>
    </source>
</evidence>
<organism evidence="1 2">
    <name type="scientific">Thalassococcus lentus</name>
    <dbReference type="NCBI Taxonomy" id="1210524"/>
    <lineage>
        <taxon>Bacteria</taxon>
        <taxon>Pseudomonadati</taxon>
        <taxon>Pseudomonadota</taxon>
        <taxon>Alphaproteobacteria</taxon>
        <taxon>Rhodobacterales</taxon>
        <taxon>Roseobacteraceae</taxon>
        <taxon>Thalassococcus</taxon>
    </lineage>
</organism>
<dbReference type="InterPro" id="IPR008775">
    <property type="entry name" value="Phytyl_CoA_dOase-like"/>
</dbReference>
<gene>
    <name evidence="1" type="ORF">PFY00_08580</name>
</gene>
<dbReference type="Proteomes" id="UP001210720">
    <property type="component" value="Unassembled WGS sequence"/>
</dbReference>
<proteinExistence type="predicted"/>
<dbReference type="GO" id="GO:0051213">
    <property type="term" value="F:dioxygenase activity"/>
    <property type="evidence" value="ECO:0007669"/>
    <property type="project" value="UniProtKB-KW"/>
</dbReference>
<keyword evidence="2" id="KW-1185">Reference proteome</keyword>
<protein>
    <submittedName>
        <fullName evidence="1">Phytanoyl-CoA dioxygenase family protein</fullName>
    </submittedName>
</protein>